<keyword evidence="5" id="KW-1133">Transmembrane helix</keyword>
<keyword evidence="5" id="KW-0812">Transmembrane</keyword>
<evidence type="ECO:0000259" key="6">
    <source>
        <dbReference type="PROSITE" id="PS51782"/>
    </source>
</evidence>
<dbReference type="PANTHER" id="PTHR44943:SF8">
    <property type="entry name" value="TPR REPEAT-CONTAINING PROTEIN MJ0263"/>
    <property type="match status" value="1"/>
</dbReference>
<reference evidence="7 8" key="1">
    <citation type="submission" date="2017-10" db="EMBL/GenBank/DDBJ databases">
        <title>Novel microbial diversity and functional potential in the marine mammal oral microbiome.</title>
        <authorList>
            <person name="Dudek N.K."/>
            <person name="Sun C.L."/>
            <person name="Burstein D."/>
            <person name="Kantor R.S."/>
            <person name="Aliaga Goltsman D.S."/>
            <person name="Bik E.M."/>
            <person name="Thomas B.C."/>
            <person name="Banfield J.F."/>
            <person name="Relman D.A."/>
        </authorList>
    </citation>
    <scope>NUCLEOTIDE SEQUENCE [LARGE SCALE GENOMIC DNA]</scope>
    <source>
        <strain evidence="7">DOLZORAL124_49_17</strain>
    </source>
</reference>
<dbReference type="InterPro" id="IPR019734">
    <property type="entry name" value="TPR_rpt"/>
</dbReference>
<dbReference type="PROSITE" id="PS51782">
    <property type="entry name" value="LYSM"/>
    <property type="match status" value="1"/>
</dbReference>
<sequence>MHRNRTLLIHDIVFYSLLILLNSFFAGCSLLPIDIPTGQQPGGEEQSLDMSTLFHKAELLYESNRFEEAIRIWEQISPDSPHYLDAQLGIRNARLQLDKIAQEETDNSPVYDDELDSYIARAERLEYEGNIREALKLYEQARLRAPENILLHHKIEELHEILDDAFERHRALGELYMSRGEYAKARAEWEGLLELDASNALARQRLEDLKVLTATSDSIFVQRGRSLMRKGLLNQARAEFQNALKMNAGNENTRTLLRHLDSTPFTEYTVKSGDTLSSIAFNYTSNVADYSILKDFNQINDDTQLQIGQTLKIPHILGFHQALAPDEADVLTELMEREAQTKPDARELTPELRQDDADHTVQQLFEKGMKAYHDKNFREALRLFNQVYSLDQNKVEAYNYFLQSLIQLQGKRANVGKPVVAKNQGRQPPESGRSSLSEAEKLRASATAQYKAGNIKEAIRLLEKAELAEPNNRKIVQELETARTALKELITTHLNEGIKLFNEDSLEEAIQEWDKVHELDPGNKQAIKYREKAEKRLNALKNTQ</sequence>
<dbReference type="PROSITE" id="PS50005">
    <property type="entry name" value="TPR"/>
    <property type="match status" value="2"/>
</dbReference>
<keyword evidence="2 3" id="KW-0802">TPR repeat</keyword>
<feature type="transmembrane region" description="Helical" evidence="5">
    <location>
        <begin position="12"/>
        <end position="33"/>
    </location>
</feature>
<dbReference type="CDD" id="cd00118">
    <property type="entry name" value="LysM"/>
    <property type="match status" value="1"/>
</dbReference>
<evidence type="ECO:0000313" key="7">
    <source>
        <dbReference type="EMBL" id="PID58552.1"/>
    </source>
</evidence>
<dbReference type="AlphaFoldDB" id="A0A2G6E9L3"/>
<accession>A0A2G6E9L3</accession>
<organism evidence="7 8">
    <name type="scientific">candidate division KSB3 bacterium</name>
    <dbReference type="NCBI Taxonomy" id="2044937"/>
    <lineage>
        <taxon>Bacteria</taxon>
        <taxon>candidate division KSB3</taxon>
    </lineage>
</organism>
<evidence type="ECO:0000313" key="8">
    <source>
        <dbReference type="Proteomes" id="UP000229740"/>
    </source>
</evidence>
<dbReference type="InterPro" id="IPR051685">
    <property type="entry name" value="Ycf3/AcsC/BcsC/TPR_MFPF"/>
</dbReference>
<dbReference type="Pfam" id="PF01476">
    <property type="entry name" value="LysM"/>
    <property type="match status" value="1"/>
</dbReference>
<proteinExistence type="predicted"/>
<dbReference type="PROSITE" id="PS51257">
    <property type="entry name" value="PROKAR_LIPOPROTEIN"/>
    <property type="match status" value="1"/>
</dbReference>
<dbReference type="InterPro" id="IPR011990">
    <property type="entry name" value="TPR-like_helical_dom_sf"/>
</dbReference>
<keyword evidence="1" id="KW-0677">Repeat</keyword>
<evidence type="ECO:0000256" key="3">
    <source>
        <dbReference type="PROSITE-ProRule" id="PRU00339"/>
    </source>
</evidence>
<protein>
    <recommendedName>
        <fullName evidence="6">LysM domain-containing protein</fullName>
    </recommendedName>
</protein>
<dbReference type="Gene3D" id="1.25.40.10">
    <property type="entry name" value="Tetratricopeptide repeat domain"/>
    <property type="match status" value="3"/>
</dbReference>
<dbReference type="SMART" id="SM00028">
    <property type="entry name" value="TPR"/>
    <property type="match status" value="7"/>
</dbReference>
<name>A0A2G6E9L3_9BACT</name>
<dbReference type="InterPro" id="IPR018392">
    <property type="entry name" value="LysM"/>
</dbReference>
<feature type="repeat" description="TPR" evidence="3">
    <location>
        <begin position="166"/>
        <end position="199"/>
    </location>
</feature>
<keyword evidence="5" id="KW-0472">Membrane</keyword>
<evidence type="ECO:0000256" key="4">
    <source>
        <dbReference type="SAM" id="MobiDB-lite"/>
    </source>
</evidence>
<dbReference type="PANTHER" id="PTHR44943">
    <property type="entry name" value="CELLULOSE SYNTHASE OPERON PROTEIN C"/>
    <property type="match status" value="1"/>
</dbReference>
<dbReference type="SUPFAM" id="SSF48452">
    <property type="entry name" value="TPR-like"/>
    <property type="match status" value="2"/>
</dbReference>
<dbReference type="EMBL" id="PDPS01000022">
    <property type="protein sequence ID" value="PID58552.1"/>
    <property type="molecule type" value="Genomic_DNA"/>
</dbReference>
<dbReference type="Proteomes" id="UP000229740">
    <property type="component" value="Unassembled WGS sequence"/>
</dbReference>
<feature type="region of interest" description="Disordered" evidence="4">
    <location>
        <begin position="418"/>
        <end position="442"/>
    </location>
</feature>
<dbReference type="SMART" id="SM00257">
    <property type="entry name" value="LysM"/>
    <property type="match status" value="1"/>
</dbReference>
<evidence type="ECO:0000256" key="2">
    <source>
        <dbReference type="ARBA" id="ARBA00022803"/>
    </source>
</evidence>
<feature type="domain" description="LysM" evidence="6">
    <location>
        <begin position="266"/>
        <end position="313"/>
    </location>
</feature>
<dbReference type="InterPro" id="IPR036779">
    <property type="entry name" value="LysM_dom_sf"/>
</dbReference>
<dbReference type="SUPFAM" id="SSF54106">
    <property type="entry name" value="LysM domain"/>
    <property type="match status" value="1"/>
</dbReference>
<evidence type="ECO:0000256" key="1">
    <source>
        <dbReference type="ARBA" id="ARBA00022737"/>
    </source>
</evidence>
<gene>
    <name evidence="7" type="ORF">CSB45_03135</name>
</gene>
<comment type="caution">
    <text evidence="7">The sequence shown here is derived from an EMBL/GenBank/DDBJ whole genome shotgun (WGS) entry which is preliminary data.</text>
</comment>
<feature type="repeat" description="TPR" evidence="3">
    <location>
        <begin position="490"/>
        <end position="523"/>
    </location>
</feature>
<evidence type="ECO:0000256" key="5">
    <source>
        <dbReference type="SAM" id="Phobius"/>
    </source>
</evidence>
<dbReference type="Gene3D" id="3.10.350.10">
    <property type="entry name" value="LysM domain"/>
    <property type="match status" value="1"/>
</dbReference>